<comment type="caution">
    <text evidence="4">The sequence shown here is derived from an EMBL/GenBank/DDBJ whole genome shotgun (WGS) entry which is preliminary data.</text>
</comment>
<feature type="non-terminal residue" evidence="4">
    <location>
        <position position="1"/>
    </location>
</feature>
<gene>
    <name evidence="4" type="ORF">FOZ63_011697</name>
</gene>
<dbReference type="PANTHER" id="PTHR32083:SF34">
    <property type="entry name" value="COILED-COIL DOMAIN-CONTAINING PROTEIN 146"/>
    <property type="match status" value="1"/>
</dbReference>
<accession>A0A7J6R4W1</accession>
<feature type="coiled-coil region" evidence="2">
    <location>
        <begin position="287"/>
        <end position="321"/>
    </location>
</feature>
<dbReference type="EMBL" id="JABANO010028126">
    <property type="protein sequence ID" value="KAF4715705.1"/>
    <property type="molecule type" value="Genomic_DNA"/>
</dbReference>
<evidence type="ECO:0000256" key="3">
    <source>
        <dbReference type="SAM" id="MobiDB-lite"/>
    </source>
</evidence>
<reference evidence="4 5" key="1">
    <citation type="submission" date="2020-04" db="EMBL/GenBank/DDBJ databases">
        <title>Perkinsus olseni comparative genomics.</title>
        <authorList>
            <person name="Bogema D.R."/>
        </authorList>
    </citation>
    <scope>NUCLEOTIDE SEQUENCE [LARGE SCALE GENOMIC DNA]</scope>
    <source>
        <strain evidence="4 5">ATCC PRA-207</strain>
    </source>
</reference>
<proteinExistence type="predicted"/>
<organism evidence="4 5">
    <name type="scientific">Perkinsus olseni</name>
    <name type="common">Perkinsus atlanticus</name>
    <dbReference type="NCBI Taxonomy" id="32597"/>
    <lineage>
        <taxon>Eukaryota</taxon>
        <taxon>Sar</taxon>
        <taxon>Alveolata</taxon>
        <taxon>Perkinsozoa</taxon>
        <taxon>Perkinsea</taxon>
        <taxon>Perkinsida</taxon>
        <taxon>Perkinsidae</taxon>
        <taxon>Perkinsus</taxon>
    </lineage>
</organism>
<protein>
    <submittedName>
        <fullName evidence="4">Uncharacterized protein</fullName>
    </submittedName>
</protein>
<dbReference type="Proteomes" id="UP000553632">
    <property type="component" value="Unassembled WGS sequence"/>
</dbReference>
<evidence type="ECO:0000256" key="1">
    <source>
        <dbReference type="ARBA" id="ARBA00023054"/>
    </source>
</evidence>
<evidence type="ECO:0000256" key="2">
    <source>
        <dbReference type="SAM" id="Coils"/>
    </source>
</evidence>
<feature type="coiled-coil region" evidence="2">
    <location>
        <begin position="364"/>
        <end position="437"/>
    </location>
</feature>
<dbReference type="GO" id="GO:0005856">
    <property type="term" value="C:cytoskeleton"/>
    <property type="evidence" value="ECO:0007669"/>
    <property type="project" value="TreeGrafter"/>
</dbReference>
<dbReference type="PANTHER" id="PTHR32083">
    <property type="entry name" value="CILIA AND FLAGELLA-ASSOCIATED PROTEIN 58-RELATED"/>
    <property type="match status" value="1"/>
</dbReference>
<name>A0A7J6R4W1_PEROL</name>
<sequence length="494" mass="56385">MRGSTLSQWRWLRVTSTGVMAFQYGDPPDFADKMFLQQYEYVADGESLVKAEIQLGDLPADFYRYVDNEKKAVLGQIALRLAVAMADRNGERLSLPDTPPMVRPARRSSVSTRESFGSRYAPSVMTESTRASSASKAVGNMSSSSPALNERAGTLAFNVLDTLHREGSLSRDEMEFYKVQYERLHKTIAESYESEKELLQEGKDLSVELTKEMIKVEKASIEQADDAAAVGAVRASVKKIASEVQVSNEKEAMCVLQALEVSNDLVSVREDMADQEAYERALLEPQEEKMRKAVEELSEKLANGRQEKEAIEDDIKKTDEEVGKLRYRMGEERRGLREAEEDFYRLRDDPERLGKEIGRNLEVLGKIRTAVEEERKEIAKAEKNIDKKEESMVEVRKEAKPLRMRIQTINDTIEVMNQGLTQIKVKLSNERERYMEEVSRKVGLDMQLRQCKDNFLHAQNEATRKDKQLYRAKRDTKQAMIKQERAEVALKAAE</sequence>
<evidence type="ECO:0000313" key="4">
    <source>
        <dbReference type="EMBL" id="KAF4715705.1"/>
    </source>
</evidence>
<dbReference type="AlphaFoldDB" id="A0A7J6R4W1"/>
<keyword evidence="5" id="KW-1185">Reference proteome</keyword>
<feature type="region of interest" description="Disordered" evidence="3">
    <location>
        <begin position="92"/>
        <end position="123"/>
    </location>
</feature>
<keyword evidence="1 2" id="KW-0175">Coiled coil</keyword>
<dbReference type="OMA" id="MFLQQYE"/>
<evidence type="ECO:0000313" key="5">
    <source>
        <dbReference type="Proteomes" id="UP000553632"/>
    </source>
</evidence>